<dbReference type="GO" id="GO:0016805">
    <property type="term" value="F:dipeptidase activity"/>
    <property type="evidence" value="ECO:0007669"/>
    <property type="project" value="TreeGrafter"/>
</dbReference>
<evidence type="ECO:0000313" key="6">
    <source>
        <dbReference type="Proteomes" id="UP000317178"/>
    </source>
</evidence>
<feature type="domain" description="Peptidase M20 dimerisation" evidence="4">
    <location>
        <begin position="253"/>
        <end position="338"/>
    </location>
</feature>
<evidence type="ECO:0000256" key="3">
    <source>
        <dbReference type="SAM" id="Phobius"/>
    </source>
</evidence>
<keyword evidence="3" id="KW-1133">Transmembrane helix</keyword>
<dbReference type="GO" id="GO:0005737">
    <property type="term" value="C:cytoplasm"/>
    <property type="evidence" value="ECO:0007669"/>
    <property type="project" value="TreeGrafter"/>
</dbReference>
<dbReference type="InterPro" id="IPR036264">
    <property type="entry name" value="Bact_exopeptidase_dim_dom"/>
</dbReference>
<proteinExistence type="predicted"/>
<evidence type="ECO:0000313" key="5">
    <source>
        <dbReference type="EMBL" id="QDU82203.1"/>
    </source>
</evidence>
<dbReference type="Pfam" id="PF07687">
    <property type="entry name" value="M20_dimer"/>
    <property type="match status" value="1"/>
</dbReference>
<dbReference type="RefSeq" id="WP_144998181.1">
    <property type="nucleotide sequence ID" value="NZ_CP036281.1"/>
</dbReference>
<dbReference type="PANTHER" id="PTHR30575">
    <property type="entry name" value="PEPTIDASE M20"/>
    <property type="match status" value="1"/>
</dbReference>
<keyword evidence="3" id="KW-0472">Membrane</keyword>
<reference evidence="5 6" key="1">
    <citation type="submission" date="2019-02" db="EMBL/GenBank/DDBJ databases">
        <title>Deep-cultivation of Planctomycetes and their phenomic and genomic characterization uncovers novel biology.</title>
        <authorList>
            <person name="Wiegand S."/>
            <person name="Jogler M."/>
            <person name="Boedeker C."/>
            <person name="Pinto D."/>
            <person name="Vollmers J."/>
            <person name="Rivas-Marin E."/>
            <person name="Kohn T."/>
            <person name="Peeters S.H."/>
            <person name="Heuer A."/>
            <person name="Rast P."/>
            <person name="Oberbeckmann S."/>
            <person name="Bunk B."/>
            <person name="Jeske O."/>
            <person name="Meyerdierks A."/>
            <person name="Storesund J.E."/>
            <person name="Kallscheuer N."/>
            <person name="Luecker S."/>
            <person name="Lage O.M."/>
            <person name="Pohl T."/>
            <person name="Merkel B.J."/>
            <person name="Hornburger P."/>
            <person name="Mueller R.-W."/>
            <person name="Bruemmer F."/>
            <person name="Labrenz M."/>
            <person name="Spormann A.M."/>
            <person name="Op den Camp H."/>
            <person name="Overmann J."/>
            <person name="Amann R."/>
            <person name="Jetten M.S.M."/>
            <person name="Mascher T."/>
            <person name="Medema M.H."/>
            <person name="Devos D.P."/>
            <person name="Kaster A.-K."/>
            <person name="Ovreas L."/>
            <person name="Rohde M."/>
            <person name="Galperin M.Y."/>
            <person name="Jogler C."/>
        </authorList>
    </citation>
    <scope>NUCLEOTIDE SEQUENCE [LARGE SCALE GENOMIC DNA]</scope>
    <source>
        <strain evidence="5 6">Pla110</strain>
    </source>
</reference>
<organism evidence="5 6">
    <name type="scientific">Polystyrenella longa</name>
    <dbReference type="NCBI Taxonomy" id="2528007"/>
    <lineage>
        <taxon>Bacteria</taxon>
        <taxon>Pseudomonadati</taxon>
        <taxon>Planctomycetota</taxon>
        <taxon>Planctomycetia</taxon>
        <taxon>Planctomycetales</taxon>
        <taxon>Planctomycetaceae</taxon>
        <taxon>Polystyrenella</taxon>
    </lineage>
</organism>
<dbReference type="FunFam" id="3.30.70.360:FF:000004">
    <property type="entry name" value="Peptidase M20 domain-containing protein 2"/>
    <property type="match status" value="1"/>
</dbReference>
<dbReference type="InterPro" id="IPR052030">
    <property type="entry name" value="Peptidase_M20/M20A_hydrolases"/>
</dbReference>
<dbReference type="InterPro" id="IPR017439">
    <property type="entry name" value="Amidohydrolase"/>
</dbReference>
<dbReference type="SUPFAM" id="SSF55031">
    <property type="entry name" value="Bacterial exopeptidase dimerisation domain"/>
    <property type="match status" value="1"/>
</dbReference>
<feature type="region of interest" description="Disordered" evidence="2">
    <location>
        <begin position="502"/>
        <end position="523"/>
    </location>
</feature>
<dbReference type="KEGG" id="plon:Pla110_39580"/>
<dbReference type="EMBL" id="CP036281">
    <property type="protein sequence ID" value="QDU82203.1"/>
    <property type="molecule type" value="Genomic_DNA"/>
</dbReference>
<dbReference type="OrthoDB" id="9781032at2"/>
<dbReference type="Pfam" id="PF01546">
    <property type="entry name" value="Peptidase_M20"/>
    <property type="match status" value="1"/>
</dbReference>
<keyword evidence="3" id="KW-0812">Transmembrane</keyword>
<accession>A0A518CSK0</accession>
<keyword evidence="6" id="KW-1185">Reference proteome</keyword>
<dbReference type="PIRSF" id="PIRSF037227">
    <property type="entry name" value="Aminobenzoyl-glu_utiliz_pB"/>
    <property type="match status" value="1"/>
</dbReference>
<dbReference type="SUPFAM" id="SSF53187">
    <property type="entry name" value="Zn-dependent exopeptidases"/>
    <property type="match status" value="1"/>
</dbReference>
<evidence type="ECO:0000256" key="1">
    <source>
        <dbReference type="ARBA" id="ARBA00022801"/>
    </source>
</evidence>
<sequence>MFNPVKYILFDCPRQRSAPTGVLRVCCTLSILGILGVGSLPLLLADDLDSVSDKKKTTNTSVEEIVAPPPEHQLFATIEAQEAELWQTALDIWKWAEPGYQETKSTARLQELLTTAEFQVTPQLAEIPTAFLAEYGSGKPIIAILGEFDALPGLAQDPVPYRSAENIQSYGHGCGHHLFGTASAGAAIAIANEMKQGNLQGTIRFYGCPAEEGGAAKAFLVQAGLFQDCDAVLHWHPSNRNAAGARSSLARIAVRFQFNGAAAHAAGAPEEGRSALDAVALTNHAAELLREHIPDSARIHYVITNGGQAPNVVPEVAEVYYYVRHADAEVVQKLYERLLLCAEAGALATETKLTVLHEGGILNLLPNLTLSEVIEKNLTKLNDLKYNDEEQLFAAKLQETLLNKQPITDIREVYNLDGITGNGSTDVGDVSWIVPTAGFNTACWVPGTPAHSWQATACGGTSIARKGMTLAMKTLAASAWEIYKNPELIATAQQEFKERTARQGYKTLMQPGQKPPLDYRKQK</sequence>
<dbReference type="InterPro" id="IPR011650">
    <property type="entry name" value="Peptidase_M20_dimer"/>
</dbReference>
<protein>
    <submittedName>
        <fullName evidence="5">p-aminobenzoyl-glutamate hydrolase subunit B</fullName>
        <ecNumber evidence="5">3.5.1.-</ecNumber>
    </submittedName>
</protein>
<gene>
    <name evidence="5" type="primary">abgB</name>
    <name evidence="5" type="ORF">Pla110_39580</name>
</gene>
<name>A0A518CSK0_9PLAN</name>
<dbReference type="EC" id="3.5.1.-" evidence="5"/>
<keyword evidence="1 5" id="KW-0378">Hydrolase</keyword>
<dbReference type="Gene3D" id="3.30.70.360">
    <property type="match status" value="1"/>
</dbReference>
<evidence type="ECO:0000259" key="4">
    <source>
        <dbReference type="Pfam" id="PF07687"/>
    </source>
</evidence>
<dbReference type="NCBIfam" id="TIGR01891">
    <property type="entry name" value="amidohydrolases"/>
    <property type="match status" value="1"/>
</dbReference>
<dbReference type="GO" id="GO:0046657">
    <property type="term" value="P:folic acid catabolic process"/>
    <property type="evidence" value="ECO:0007669"/>
    <property type="project" value="TreeGrafter"/>
</dbReference>
<feature type="transmembrane region" description="Helical" evidence="3">
    <location>
        <begin position="21"/>
        <end position="44"/>
    </location>
</feature>
<dbReference type="Proteomes" id="UP000317178">
    <property type="component" value="Chromosome"/>
</dbReference>
<dbReference type="PANTHER" id="PTHR30575:SF0">
    <property type="entry name" value="XAA-ARG DIPEPTIDASE"/>
    <property type="match status" value="1"/>
</dbReference>
<dbReference type="AlphaFoldDB" id="A0A518CSK0"/>
<dbReference type="InterPro" id="IPR017145">
    <property type="entry name" value="Aminobenzoyl-glu_utiliz_pB"/>
</dbReference>
<dbReference type="InterPro" id="IPR002933">
    <property type="entry name" value="Peptidase_M20"/>
</dbReference>
<dbReference type="Gene3D" id="3.40.630.10">
    <property type="entry name" value="Zn peptidases"/>
    <property type="match status" value="1"/>
</dbReference>
<dbReference type="GO" id="GO:0071713">
    <property type="term" value="F:para-aminobenzoyl-glutamate hydrolase activity"/>
    <property type="evidence" value="ECO:0007669"/>
    <property type="project" value="TreeGrafter"/>
</dbReference>
<evidence type="ECO:0000256" key="2">
    <source>
        <dbReference type="SAM" id="MobiDB-lite"/>
    </source>
</evidence>